<reference evidence="7 8" key="1">
    <citation type="submission" date="2018-06" db="EMBL/GenBank/DDBJ databases">
        <authorList>
            <consortium name="Pathogen Informatics"/>
            <person name="Doyle S."/>
        </authorList>
    </citation>
    <scope>NUCLEOTIDE SEQUENCE [LARGE SCALE GENOMIC DNA]</scope>
    <source>
        <strain evidence="7 8">NCTC1934</strain>
    </source>
</reference>
<feature type="region of interest" description="Disordered" evidence="5">
    <location>
        <begin position="429"/>
        <end position="451"/>
    </location>
</feature>
<keyword evidence="4 7" id="KW-0456">Lyase</keyword>
<keyword evidence="2" id="KW-0479">Metal-binding</keyword>
<evidence type="ECO:0000256" key="2">
    <source>
        <dbReference type="ARBA" id="ARBA00022723"/>
    </source>
</evidence>
<keyword evidence="8" id="KW-1185">Reference proteome</keyword>
<dbReference type="Gene3D" id="3.60.120.10">
    <property type="entry name" value="Anthranilate synthase"/>
    <property type="match status" value="1"/>
</dbReference>
<dbReference type="GO" id="GO:0000162">
    <property type="term" value="P:L-tryptophan biosynthetic process"/>
    <property type="evidence" value="ECO:0007669"/>
    <property type="project" value="TreeGrafter"/>
</dbReference>
<evidence type="ECO:0000259" key="6">
    <source>
        <dbReference type="Pfam" id="PF00425"/>
    </source>
</evidence>
<evidence type="ECO:0000256" key="4">
    <source>
        <dbReference type="ARBA" id="ARBA00023239"/>
    </source>
</evidence>
<gene>
    <name evidence="7" type="primary">mbtI_2</name>
    <name evidence="7" type="ORF">NCTC1934_06738</name>
</gene>
<dbReference type="GO" id="GO:0016833">
    <property type="term" value="F:oxo-acid-lyase activity"/>
    <property type="evidence" value="ECO:0007669"/>
    <property type="project" value="InterPro"/>
</dbReference>
<organism evidence="7 8">
    <name type="scientific">Nocardia otitidiscaviarum</name>
    <dbReference type="NCBI Taxonomy" id="1823"/>
    <lineage>
        <taxon>Bacteria</taxon>
        <taxon>Bacillati</taxon>
        <taxon>Actinomycetota</taxon>
        <taxon>Actinomycetes</taxon>
        <taxon>Mycobacteriales</taxon>
        <taxon>Nocardiaceae</taxon>
        <taxon>Nocardia</taxon>
    </lineage>
</organism>
<comment type="cofactor">
    <cofactor evidence="1">
        <name>Mg(2+)</name>
        <dbReference type="ChEBI" id="CHEBI:18420"/>
    </cofactor>
</comment>
<evidence type="ECO:0000256" key="5">
    <source>
        <dbReference type="SAM" id="MobiDB-lite"/>
    </source>
</evidence>
<dbReference type="GO" id="GO:0008909">
    <property type="term" value="F:isochorismate synthase activity"/>
    <property type="evidence" value="ECO:0007669"/>
    <property type="project" value="InterPro"/>
</dbReference>
<dbReference type="InterPro" id="IPR019999">
    <property type="entry name" value="Anth_synth_I-like"/>
</dbReference>
<dbReference type="Proteomes" id="UP000255467">
    <property type="component" value="Unassembled WGS sequence"/>
</dbReference>
<accession>A0A379JLK3</accession>
<dbReference type="SUPFAM" id="SSF56322">
    <property type="entry name" value="ADC synthase"/>
    <property type="match status" value="1"/>
</dbReference>
<dbReference type="GO" id="GO:0046872">
    <property type="term" value="F:metal ion binding"/>
    <property type="evidence" value="ECO:0007669"/>
    <property type="project" value="UniProtKB-KW"/>
</dbReference>
<evidence type="ECO:0000313" key="7">
    <source>
        <dbReference type="EMBL" id="SUD49385.1"/>
    </source>
</evidence>
<dbReference type="RefSeq" id="WP_051038127.1">
    <property type="nucleotide sequence ID" value="NZ_UGRY01000007.1"/>
</dbReference>
<proteinExistence type="predicted"/>
<dbReference type="PRINTS" id="PR00095">
    <property type="entry name" value="ANTSNTHASEI"/>
</dbReference>
<dbReference type="InterPro" id="IPR015890">
    <property type="entry name" value="Chorismate_C"/>
</dbReference>
<keyword evidence="7" id="KW-0670">Pyruvate</keyword>
<dbReference type="NCBIfam" id="TIGR03494">
    <property type="entry name" value="salicyl_syn"/>
    <property type="match status" value="1"/>
</dbReference>
<dbReference type="OrthoDB" id="3518032at2"/>
<dbReference type="EC" id="4.1.3.-" evidence="7"/>
<dbReference type="PANTHER" id="PTHR11236:SF48">
    <property type="entry name" value="ISOCHORISMATE SYNTHASE MENF"/>
    <property type="match status" value="1"/>
</dbReference>
<evidence type="ECO:0000313" key="8">
    <source>
        <dbReference type="Proteomes" id="UP000255467"/>
    </source>
</evidence>
<name>A0A379JLK3_9NOCA</name>
<keyword evidence="3" id="KW-0460">Magnesium</keyword>
<dbReference type="EMBL" id="UGRY01000007">
    <property type="protein sequence ID" value="SUD49385.1"/>
    <property type="molecule type" value="Genomic_DNA"/>
</dbReference>
<evidence type="ECO:0000256" key="1">
    <source>
        <dbReference type="ARBA" id="ARBA00001946"/>
    </source>
</evidence>
<sequence length="451" mass="47817">MTRTGSAHSHIRGRFDPVAVAAAVAGSGLLRDYVVYERAGRWLIGGNPVGAVTVGPGWLYSTVGGEFTECWTGSPWPRVHTALHRCPHPRWRALGWASFELAHPTTADTDEVLAHVMVPGIEIEVTADTVRVHTHDGSPEPMLADLVAGLPDAATIPIAVDALDPDYLHRVERAVARIRGGELEKVILSRTVDVPFPVDMPATYVAARRANTPARSFLLDLGGWQAAGFSPETVLEADASGRAATQPLAGTRARTGAHRSDELLRTELLGDPKEVFEHAISVKLAFEEMAGVGRPGSTRVSEFLSVKDRGSVQHLGSRVETSLAHSRTAWDALTTVFPAITASGIPKAAACAVIDALEPEPRGLYSGAVLLADSTGALDAALVLRAVYQRAGRAWLRAGAGIVAASTPEREHEETREKLASVAPYVVPAHSAPRSPEEGGGRPAVAAPIVR</sequence>
<protein>
    <submittedName>
        <fullName evidence="7">Isochorismate synthase/isochorismate-pyruvate lyase mbtI</fullName>
        <ecNumber evidence="7">4.1.3.-</ecNumber>
    </submittedName>
</protein>
<dbReference type="STRING" id="1406858.GCA_000710895_04179"/>
<feature type="domain" description="Chorismate-utilising enzyme C-terminal" evidence="6">
    <location>
        <begin position="166"/>
        <end position="418"/>
    </location>
</feature>
<dbReference type="AlphaFoldDB" id="A0A379JLK3"/>
<dbReference type="Pfam" id="PF00425">
    <property type="entry name" value="Chorismate_bind"/>
    <property type="match status" value="1"/>
</dbReference>
<dbReference type="InterPro" id="IPR019996">
    <property type="entry name" value="Salicylate_synthase"/>
</dbReference>
<evidence type="ECO:0000256" key="3">
    <source>
        <dbReference type="ARBA" id="ARBA00022842"/>
    </source>
</evidence>
<dbReference type="InterPro" id="IPR005801">
    <property type="entry name" value="ADC_synthase"/>
</dbReference>
<dbReference type="PANTHER" id="PTHR11236">
    <property type="entry name" value="AMINOBENZOATE/ANTHRANILATE SYNTHASE"/>
    <property type="match status" value="1"/>
</dbReference>